<dbReference type="InterPro" id="IPR002680">
    <property type="entry name" value="AOX"/>
</dbReference>
<name>A0A9P6L1Y5_9AGAM</name>
<keyword evidence="8" id="KW-0809">Transit peptide</keyword>
<evidence type="ECO:0000256" key="2">
    <source>
        <dbReference type="ARBA" id="ARBA00008388"/>
    </source>
</evidence>
<dbReference type="Proteomes" id="UP000736335">
    <property type="component" value="Unassembled WGS sequence"/>
</dbReference>
<dbReference type="GO" id="GO:0010230">
    <property type="term" value="P:alternative respiration"/>
    <property type="evidence" value="ECO:0007669"/>
    <property type="project" value="TreeGrafter"/>
</dbReference>
<dbReference type="Gene3D" id="1.20.1260.140">
    <property type="entry name" value="Alternative oxidase"/>
    <property type="match status" value="1"/>
</dbReference>
<feature type="transmembrane region" description="Helical" evidence="18">
    <location>
        <begin position="230"/>
        <end position="253"/>
    </location>
</feature>
<evidence type="ECO:0000313" key="20">
    <source>
        <dbReference type="Proteomes" id="UP000736335"/>
    </source>
</evidence>
<dbReference type="AlphaFoldDB" id="A0A9P6L1Y5"/>
<evidence type="ECO:0000256" key="5">
    <source>
        <dbReference type="ARBA" id="ARBA00022692"/>
    </source>
</evidence>
<evidence type="ECO:0000256" key="8">
    <source>
        <dbReference type="ARBA" id="ARBA00022946"/>
    </source>
</evidence>
<keyword evidence="6 16" id="KW-0479">Metal-binding</keyword>
<evidence type="ECO:0000256" key="4">
    <source>
        <dbReference type="ARBA" id="ARBA00022660"/>
    </source>
</evidence>
<comment type="subcellular location">
    <subcellularLocation>
        <location evidence="1">Mitochondrion inner membrane</location>
    </subcellularLocation>
</comment>
<sequence length="386" mass="43925">MHPNLLRAALSQRSPSLALRLAGRPAFASSPALISQRYLSINNGAPSLQSSRIGDQPGVEGLHQHDSKAVTTPDSSKQAHELLPASSVLRGDWVLFHPVYTPEELKAVEVMFREAKTFPDKIAAGFVKSLRLGFDFVSRYKHKEIPPKSSMTLQQLREAGYAMDPTQWLARIIFLETTAAVPGMVAATLRHLRSLRLMKRDSGWIHTLLEEAENERMHLMTFMTLREPPVWLRALCLAAQGVFYNLFFFSYIISPRTCHRFVGHLEEEAVLTYTKCIKDIEEGRLPEWSEHPAPEIAKDYWRLNHDATMLDVIYAVRSDESTHRFVNHSLANLKYESDVNPFAFGEPDMHTKGTKLGFERNEADAYVEHTRKLFEDSERGAKSDRH</sequence>
<evidence type="ECO:0000256" key="14">
    <source>
        <dbReference type="ARBA" id="ARBA00023136"/>
    </source>
</evidence>
<dbReference type="GO" id="GO:0046872">
    <property type="term" value="F:metal ion binding"/>
    <property type="evidence" value="ECO:0007669"/>
    <property type="project" value="UniProtKB-UniRule"/>
</dbReference>
<reference evidence="19" key="1">
    <citation type="journal article" date="2020" name="Nat. Commun.">
        <title>Large-scale genome sequencing of mycorrhizal fungi provides insights into the early evolution of symbiotic traits.</title>
        <authorList>
            <person name="Miyauchi S."/>
            <person name="Kiss E."/>
            <person name="Kuo A."/>
            <person name="Drula E."/>
            <person name="Kohler A."/>
            <person name="Sanchez-Garcia M."/>
            <person name="Morin E."/>
            <person name="Andreopoulos B."/>
            <person name="Barry K.W."/>
            <person name="Bonito G."/>
            <person name="Buee M."/>
            <person name="Carver A."/>
            <person name="Chen C."/>
            <person name="Cichocki N."/>
            <person name="Clum A."/>
            <person name="Culley D."/>
            <person name="Crous P.W."/>
            <person name="Fauchery L."/>
            <person name="Girlanda M."/>
            <person name="Hayes R.D."/>
            <person name="Keri Z."/>
            <person name="LaButti K."/>
            <person name="Lipzen A."/>
            <person name="Lombard V."/>
            <person name="Magnuson J."/>
            <person name="Maillard F."/>
            <person name="Murat C."/>
            <person name="Nolan M."/>
            <person name="Ohm R.A."/>
            <person name="Pangilinan J."/>
            <person name="Pereira M.F."/>
            <person name="Perotto S."/>
            <person name="Peter M."/>
            <person name="Pfister S."/>
            <person name="Riley R."/>
            <person name="Sitrit Y."/>
            <person name="Stielow J.B."/>
            <person name="Szollosi G."/>
            <person name="Zifcakova L."/>
            <person name="Stursova M."/>
            <person name="Spatafora J.W."/>
            <person name="Tedersoo L."/>
            <person name="Vaario L.M."/>
            <person name="Yamada A."/>
            <person name="Yan M."/>
            <person name="Wang P."/>
            <person name="Xu J."/>
            <person name="Bruns T."/>
            <person name="Baldrian P."/>
            <person name="Vilgalys R."/>
            <person name="Dunand C."/>
            <person name="Henrissat B."/>
            <person name="Grigoriev I.V."/>
            <person name="Hibbett D."/>
            <person name="Nagy L.G."/>
            <person name="Martin F.M."/>
        </authorList>
    </citation>
    <scope>NUCLEOTIDE SEQUENCE</scope>
    <source>
        <strain evidence="19">UH-Tt-Lm1</strain>
    </source>
</reference>
<evidence type="ECO:0000256" key="7">
    <source>
        <dbReference type="ARBA" id="ARBA00022792"/>
    </source>
</evidence>
<keyword evidence="14 16" id="KW-0472">Membrane</keyword>
<evidence type="ECO:0000256" key="11">
    <source>
        <dbReference type="ARBA" id="ARBA00023002"/>
    </source>
</evidence>
<evidence type="ECO:0000256" key="9">
    <source>
        <dbReference type="ARBA" id="ARBA00022982"/>
    </source>
</evidence>
<evidence type="ECO:0000256" key="15">
    <source>
        <dbReference type="ARBA" id="ARBA00025285"/>
    </source>
</evidence>
<keyword evidence="20" id="KW-1185">Reference proteome</keyword>
<keyword evidence="13" id="KW-0496">Mitochondrion</keyword>
<keyword evidence="5 16" id="KW-0812">Transmembrane</keyword>
<evidence type="ECO:0000256" key="13">
    <source>
        <dbReference type="ARBA" id="ARBA00023128"/>
    </source>
</evidence>
<dbReference type="InterPro" id="IPR038659">
    <property type="entry name" value="AOX_sf"/>
</dbReference>
<keyword evidence="4 16" id="KW-0679">Respiratory chain</keyword>
<organism evidence="19 20">
    <name type="scientific">Thelephora terrestris</name>
    <dbReference type="NCBI Taxonomy" id="56493"/>
    <lineage>
        <taxon>Eukaryota</taxon>
        <taxon>Fungi</taxon>
        <taxon>Dikarya</taxon>
        <taxon>Basidiomycota</taxon>
        <taxon>Agaricomycotina</taxon>
        <taxon>Agaricomycetes</taxon>
        <taxon>Thelephorales</taxon>
        <taxon>Thelephoraceae</taxon>
        <taxon>Thelephora</taxon>
    </lineage>
</organism>
<dbReference type="GO" id="GO:0009916">
    <property type="term" value="F:alternative oxidase activity"/>
    <property type="evidence" value="ECO:0007669"/>
    <property type="project" value="UniProtKB-UniRule"/>
</dbReference>
<evidence type="ECO:0000256" key="10">
    <source>
        <dbReference type="ARBA" id="ARBA00022989"/>
    </source>
</evidence>
<dbReference type="EMBL" id="WIUZ02000022">
    <property type="protein sequence ID" value="KAF9778619.1"/>
    <property type="molecule type" value="Genomic_DNA"/>
</dbReference>
<comment type="caution">
    <text evidence="19">The sequence shown here is derived from an EMBL/GenBank/DDBJ whole genome shotgun (WGS) entry which is preliminary data.</text>
</comment>
<dbReference type="GO" id="GO:0098803">
    <property type="term" value="C:respiratory chain complex"/>
    <property type="evidence" value="ECO:0007669"/>
    <property type="project" value="UniProtKB-UniRule"/>
</dbReference>
<keyword evidence="3" id="KW-0813">Transport</keyword>
<dbReference type="GO" id="GO:0005743">
    <property type="term" value="C:mitochondrial inner membrane"/>
    <property type="evidence" value="ECO:0007669"/>
    <property type="project" value="UniProtKB-SubCell"/>
</dbReference>
<gene>
    <name evidence="19" type="ORF">BJ322DRAFT_1091604</name>
</gene>
<keyword evidence="7" id="KW-0999">Mitochondrion inner membrane</keyword>
<dbReference type="Pfam" id="PF01786">
    <property type="entry name" value="AOX"/>
    <property type="match status" value="1"/>
</dbReference>
<evidence type="ECO:0000256" key="1">
    <source>
        <dbReference type="ARBA" id="ARBA00004273"/>
    </source>
</evidence>
<comment type="cofactor">
    <cofactor evidence="16">
        <name>Fe cation</name>
        <dbReference type="ChEBI" id="CHEBI:24875"/>
    </cofactor>
    <text evidence="16">Binds 2 iron ions per subunit.</text>
</comment>
<comment type="function">
    <text evidence="15">Catalyzes cyanide-resistant oxygen consumption. May increase respiration when the cytochrome respiratory pathway is restricted, or in response to low temperatures.</text>
</comment>
<evidence type="ECO:0000256" key="3">
    <source>
        <dbReference type="ARBA" id="ARBA00022448"/>
    </source>
</evidence>
<evidence type="ECO:0000256" key="6">
    <source>
        <dbReference type="ARBA" id="ARBA00022723"/>
    </source>
</evidence>
<evidence type="ECO:0000256" key="18">
    <source>
        <dbReference type="SAM" id="Phobius"/>
    </source>
</evidence>
<keyword evidence="11 16" id="KW-0560">Oxidoreductase</keyword>
<dbReference type="EC" id="1.-.-.-" evidence="16"/>
<reference evidence="19" key="2">
    <citation type="submission" date="2020-11" db="EMBL/GenBank/DDBJ databases">
        <authorList>
            <consortium name="DOE Joint Genome Institute"/>
            <person name="Kuo A."/>
            <person name="Miyauchi S."/>
            <person name="Kiss E."/>
            <person name="Drula E."/>
            <person name="Kohler A."/>
            <person name="Sanchez-Garcia M."/>
            <person name="Andreopoulos B."/>
            <person name="Barry K.W."/>
            <person name="Bonito G."/>
            <person name="Buee M."/>
            <person name="Carver A."/>
            <person name="Chen C."/>
            <person name="Cichocki N."/>
            <person name="Clum A."/>
            <person name="Culley D."/>
            <person name="Crous P.W."/>
            <person name="Fauchery L."/>
            <person name="Girlanda M."/>
            <person name="Hayes R."/>
            <person name="Keri Z."/>
            <person name="Labutti K."/>
            <person name="Lipzen A."/>
            <person name="Lombard V."/>
            <person name="Magnuson J."/>
            <person name="Maillard F."/>
            <person name="Morin E."/>
            <person name="Murat C."/>
            <person name="Nolan M."/>
            <person name="Ohm R."/>
            <person name="Pangilinan J."/>
            <person name="Pereira M."/>
            <person name="Perotto S."/>
            <person name="Peter M."/>
            <person name="Riley R."/>
            <person name="Sitrit Y."/>
            <person name="Stielow B."/>
            <person name="Szollosi G."/>
            <person name="Zifcakova L."/>
            <person name="Stursova M."/>
            <person name="Spatafora J.W."/>
            <person name="Tedersoo L."/>
            <person name="Vaario L.-M."/>
            <person name="Yamada A."/>
            <person name="Yan M."/>
            <person name="Wang P."/>
            <person name="Xu J."/>
            <person name="Bruns T."/>
            <person name="Baldrian P."/>
            <person name="Vilgalys R."/>
            <person name="Henrissat B."/>
            <person name="Grigoriev I.V."/>
            <person name="Hibbett D."/>
            <person name="Nagy L.G."/>
            <person name="Martin F.M."/>
        </authorList>
    </citation>
    <scope>NUCLEOTIDE SEQUENCE</scope>
    <source>
        <strain evidence="19">UH-Tt-Lm1</strain>
    </source>
</reference>
<evidence type="ECO:0000256" key="17">
    <source>
        <dbReference type="SAM" id="MobiDB-lite"/>
    </source>
</evidence>
<evidence type="ECO:0000256" key="16">
    <source>
        <dbReference type="RuleBase" id="RU003779"/>
    </source>
</evidence>
<keyword evidence="12 16" id="KW-0408">Iron</keyword>
<dbReference type="PANTHER" id="PTHR31803">
    <property type="entry name" value="ALTERNATIVE OXIDASE"/>
    <property type="match status" value="1"/>
</dbReference>
<keyword evidence="9 16" id="KW-0249">Electron transport</keyword>
<keyword evidence="10 18" id="KW-1133">Transmembrane helix</keyword>
<evidence type="ECO:0000256" key="12">
    <source>
        <dbReference type="ARBA" id="ARBA00023004"/>
    </source>
</evidence>
<feature type="region of interest" description="Disordered" evidence="17">
    <location>
        <begin position="53"/>
        <end position="77"/>
    </location>
</feature>
<protein>
    <recommendedName>
        <fullName evidence="16">Alternative oxidase</fullName>
        <ecNumber evidence="16">1.-.-.-</ecNumber>
    </recommendedName>
</protein>
<proteinExistence type="inferred from homology"/>
<dbReference type="OrthoDB" id="16906at2759"/>
<evidence type="ECO:0000313" key="19">
    <source>
        <dbReference type="EMBL" id="KAF9778619.1"/>
    </source>
</evidence>
<dbReference type="PANTHER" id="PTHR31803:SF3">
    <property type="entry name" value="ALTERNATIVE OXIDASE"/>
    <property type="match status" value="1"/>
</dbReference>
<dbReference type="FunFam" id="1.20.1260.140:FF:000002">
    <property type="entry name" value="Alternative oxidase"/>
    <property type="match status" value="1"/>
</dbReference>
<comment type="similarity">
    <text evidence="2 16">Belongs to the alternative oxidase family.</text>
</comment>
<accession>A0A9P6L1Y5</accession>
<dbReference type="CDD" id="cd01053">
    <property type="entry name" value="AOX"/>
    <property type="match status" value="1"/>
</dbReference>